<dbReference type="GO" id="GO:0005886">
    <property type="term" value="C:plasma membrane"/>
    <property type="evidence" value="ECO:0007669"/>
    <property type="project" value="UniProtKB-SubCell"/>
</dbReference>
<dbReference type="GO" id="GO:0016746">
    <property type="term" value="F:acyltransferase activity"/>
    <property type="evidence" value="ECO:0007669"/>
    <property type="project" value="UniProtKB-KW"/>
</dbReference>
<evidence type="ECO:0000256" key="5">
    <source>
        <dbReference type="ARBA" id="ARBA00023136"/>
    </source>
</evidence>
<evidence type="ECO:0000256" key="1">
    <source>
        <dbReference type="ARBA" id="ARBA00004533"/>
    </source>
</evidence>
<evidence type="ECO:0000256" key="2">
    <source>
        <dbReference type="ARBA" id="ARBA00022475"/>
    </source>
</evidence>
<dbReference type="PANTHER" id="PTHR30606">
    <property type="entry name" value="LIPID A BIOSYNTHESIS LAUROYL ACYLTRANSFERASE"/>
    <property type="match status" value="1"/>
</dbReference>
<dbReference type="RefSeq" id="WP_045097239.1">
    <property type="nucleotide sequence ID" value="NZ_LN614827.1"/>
</dbReference>
<dbReference type="InterPro" id="IPR004960">
    <property type="entry name" value="LipA_acyltrans"/>
</dbReference>
<evidence type="ECO:0000256" key="3">
    <source>
        <dbReference type="ARBA" id="ARBA00022519"/>
    </source>
</evidence>
<dbReference type="Pfam" id="PF03279">
    <property type="entry name" value="Lip_A_acyltrans"/>
    <property type="match status" value="1"/>
</dbReference>
<dbReference type="PANTHER" id="PTHR30606:SF10">
    <property type="entry name" value="PHOSPHATIDYLINOSITOL MANNOSIDE ACYLTRANSFERASE"/>
    <property type="match status" value="1"/>
</dbReference>
<evidence type="ECO:0000313" key="8">
    <source>
        <dbReference type="Proteomes" id="UP000032430"/>
    </source>
</evidence>
<dbReference type="Proteomes" id="UP000032430">
    <property type="component" value="Chromosome I"/>
</dbReference>
<dbReference type="CDD" id="cd07984">
    <property type="entry name" value="LPLAT_LABLAT-like"/>
    <property type="match status" value="1"/>
</dbReference>
<accession>A0A098GC28</accession>
<dbReference type="STRING" id="1212491.LFA_3716"/>
<sequence>MVELQRDISTLQVTWLGRCVYFLSFFRNNQARNNIARVFGQILSPSAKKRLAMAYFSHLMTSLKEIFLFTWISNKRLAKRVQFIGIEHLHQATNEGKGVILLTGHFGSWEFAPLFFLVRAPQYTNRYYCVRKSLRFTFLDNILLRRYENAGCQIINKKNAVRRIYSVLQKQGVVLFPFDLRPAYHTKNKLRVNFLGQETSTYTSLAFLVDKLQSPVVPVTSYRLNKKHHVIEFYPEIEWEPYADKEQAFLHNTQRYNNRLEDMLLANPAQWLWSYKRWQE</sequence>
<keyword evidence="4 7" id="KW-0808">Transferase</keyword>
<protein>
    <submittedName>
        <fullName evidence="7">Putative lipid A biosynthesis acyltransferase</fullName>
    </submittedName>
</protein>
<evidence type="ECO:0000256" key="4">
    <source>
        <dbReference type="ARBA" id="ARBA00022679"/>
    </source>
</evidence>
<keyword evidence="8" id="KW-1185">Reference proteome</keyword>
<organism evidence="7 8">
    <name type="scientific">Legionella fallonii LLAP-10</name>
    <dbReference type="NCBI Taxonomy" id="1212491"/>
    <lineage>
        <taxon>Bacteria</taxon>
        <taxon>Pseudomonadati</taxon>
        <taxon>Pseudomonadota</taxon>
        <taxon>Gammaproteobacteria</taxon>
        <taxon>Legionellales</taxon>
        <taxon>Legionellaceae</taxon>
        <taxon>Legionella</taxon>
    </lineage>
</organism>
<dbReference type="OrthoDB" id="9803456at2"/>
<dbReference type="GO" id="GO:0009247">
    <property type="term" value="P:glycolipid biosynthetic process"/>
    <property type="evidence" value="ECO:0007669"/>
    <property type="project" value="UniProtKB-ARBA"/>
</dbReference>
<keyword evidence="6 7" id="KW-0012">Acyltransferase</keyword>
<proteinExistence type="predicted"/>
<dbReference type="HOGENOM" id="CLU_049421_4_0_6"/>
<gene>
    <name evidence="7" type="ORF">LFA_3716</name>
</gene>
<evidence type="ECO:0000313" key="7">
    <source>
        <dbReference type="EMBL" id="CEG59041.1"/>
    </source>
</evidence>
<name>A0A098GC28_9GAMM</name>
<keyword evidence="2" id="KW-1003">Cell membrane</keyword>
<reference evidence="8" key="1">
    <citation type="submission" date="2014-09" db="EMBL/GenBank/DDBJ databases">
        <authorList>
            <person name="Gomez-Valero L."/>
        </authorList>
    </citation>
    <scope>NUCLEOTIDE SEQUENCE [LARGE SCALE GENOMIC DNA]</scope>
    <source>
        <strain evidence="8">ATCC700992</strain>
    </source>
</reference>
<dbReference type="AlphaFoldDB" id="A0A098GC28"/>
<evidence type="ECO:0000256" key="6">
    <source>
        <dbReference type="ARBA" id="ARBA00023315"/>
    </source>
</evidence>
<dbReference type="KEGG" id="lfa:LFA_3716"/>
<dbReference type="EMBL" id="LN614827">
    <property type="protein sequence ID" value="CEG59041.1"/>
    <property type="molecule type" value="Genomic_DNA"/>
</dbReference>
<comment type="subcellular location">
    <subcellularLocation>
        <location evidence="1">Cell inner membrane</location>
    </subcellularLocation>
</comment>
<keyword evidence="3" id="KW-0997">Cell inner membrane</keyword>
<keyword evidence="5" id="KW-0472">Membrane</keyword>